<evidence type="ECO:0000313" key="2">
    <source>
        <dbReference type="Proteomes" id="UP001189429"/>
    </source>
</evidence>
<evidence type="ECO:0000313" key="1">
    <source>
        <dbReference type="EMBL" id="CAK0869292.1"/>
    </source>
</evidence>
<accession>A0ABN9V8K3</accession>
<keyword evidence="2" id="KW-1185">Reference proteome</keyword>
<comment type="caution">
    <text evidence="1">The sequence shown here is derived from an EMBL/GenBank/DDBJ whole genome shotgun (WGS) entry which is preliminary data.</text>
</comment>
<proteinExistence type="predicted"/>
<organism evidence="1 2">
    <name type="scientific">Prorocentrum cordatum</name>
    <dbReference type="NCBI Taxonomy" id="2364126"/>
    <lineage>
        <taxon>Eukaryota</taxon>
        <taxon>Sar</taxon>
        <taxon>Alveolata</taxon>
        <taxon>Dinophyceae</taxon>
        <taxon>Prorocentrales</taxon>
        <taxon>Prorocentraceae</taxon>
        <taxon>Prorocentrum</taxon>
    </lineage>
</organism>
<dbReference type="Proteomes" id="UP001189429">
    <property type="component" value="Unassembled WGS sequence"/>
</dbReference>
<evidence type="ECO:0008006" key="3">
    <source>
        <dbReference type="Google" id="ProtNLM"/>
    </source>
</evidence>
<name>A0ABN9V8K3_9DINO</name>
<reference evidence="1" key="1">
    <citation type="submission" date="2023-10" db="EMBL/GenBank/DDBJ databases">
        <authorList>
            <person name="Chen Y."/>
            <person name="Shah S."/>
            <person name="Dougan E. K."/>
            <person name="Thang M."/>
            <person name="Chan C."/>
        </authorList>
    </citation>
    <scope>NUCLEOTIDE SEQUENCE [LARGE SCALE GENOMIC DNA]</scope>
</reference>
<protein>
    <recommendedName>
        <fullName evidence="3">Cellulase</fullName>
    </recommendedName>
</protein>
<gene>
    <name evidence="1" type="ORF">PCOR1329_LOCUS55698</name>
</gene>
<dbReference type="EMBL" id="CAUYUJ010016837">
    <property type="protein sequence ID" value="CAK0869292.1"/>
    <property type="molecule type" value="Genomic_DNA"/>
</dbReference>
<sequence>MVDEVVADTFELETSAPGVECQNTPGWANGWSACAYQQDGHNPKLCRPIVAGAPWPNTRGWTCAAYREKGWCANGTAVGIPWWARGGYPSRNCCSCGGGKVIADESKAESPPSTRPAAICQADTGGTCGFTSSCHSFRGEPAARAAGGRARGPPSETAGAF</sequence>